<dbReference type="InterPro" id="IPR050121">
    <property type="entry name" value="Cytochrome_P450_monoxygenase"/>
</dbReference>
<dbReference type="AlphaFoldDB" id="A0AAD5UIY7"/>
<organism evidence="7 8">
    <name type="scientific">Boothiomyces macroporosus</name>
    <dbReference type="NCBI Taxonomy" id="261099"/>
    <lineage>
        <taxon>Eukaryota</taxon>
        <taxon>Fungi</taxon>
        <taxon>Fungi incertae sedis</taxon>
        <taxon>Chytridiomycota</taxon>
        <taxon>Chytridiomycota incertae sedis</taxon>
        <taxon>Chytridiomycetes</taxon>
        <taxon>Rhizophydiales</taxon>
        <taxon>Terramycetaceae</taxon>
        <taxon>Boothiomyces</taxon>
    </lineage>
</organism>
<dbReference type="GO" id="GO:0004497">
    <property type="term" value="F:monooxygenase activity"/>
    <property type="evidence" value="ECO:0007669"/>
    <property type="project" value="UniProtKB-KW"/>
</dbReference>
<comment type="similarity">
    <text evidence="2 6">Belongs to the cytochrome P450 family.</text>
</comment>
<dbReference type="InterPro" id="IPR002401">
    <property type="entry name" value="Cyt_P450_E_grp-I"/>
</dbReference>
<dbReference type="Gene3D" id="1.10.630.10">
    <property type="entry name" value="Cytochrome P450"/>
    <property type="match status" value="1"/>
</dbReference>
<keyword evidence="6" id="KW-0560">Oxidoreductase</keyword>
<dbReference type="SUPFAM" id="SSF48264">
    <property type="entry name" value="Cytochrome P450"/>
    <property type="match status" value="1"/>
</dbReference>
<keyword evidence="3 5" id="KW-0479">Metal-binding</keyword>
<gene>
    <name evidence="7" type="ORF">HK103_002287</name>
</gene>
<keyword evidence="4 5" id="KW-0408">Iron</keyword>
<dbReference type="PANTHER" id="PTHR24305:SF166">
    <property type="entry name" value="CYTOCHROME P450 12A4, MITOCHONDRIAL-RELATED"/>
    <property type="match status" value="1"/>
</dbReference>
<proteinExistence type="inferred from homology"/>
<dbReference type="Proteomes" id="UP001210925">
    <property type="component" value="Unassembled WGS sequence"/>
</dbReference>
<evidence type="ECO:0000256" key="2">
    <source>
        <dbReference type="ARBA" id="ARBA00010617"/>
    </source>
</evidence>
<keyword evidence="6" id="KW-0503">Monooxygenase</keyword>
<dbReference type="GO" id="GO:0005506">
    <property type="term" value="F:iron ion binding"/>
    <property type="evidence" value="ECO:0007669"/>
    <property type="project" value="InterPro"/>
</dbReference>
<evidence type="ECO:0008006" key="9">
    <source>
        <dbReference type="Google" id="ProtNLM"/>
    </source>
</evidence>
<dbReference type="PRINTS" id="PR00463">
    <property type="entry name" value="EP450I"/>
</dbReference>
<dbReference type="PANTHER" id="PTHR24305">
    <property type="entry name" value="CYTOCHROME P450"/>
    <property type="match status" value="1"/>
</dbReference>
<sequence length="500" mass="57376">MQNLRELVVTKPKIAAVSAIIAYFCYKFFRQFLSPMRTIPGPIYSPLFPSFQAVAYLRKRKFFEYLDKLLNKYGKIFRFIGVAGESVVVTDAREAKRILTDTTEFTKMGLATFRPLQLLDYALFVLPSDDLWKRHRKLLQPAFGPTHLRHTAEVSRDTVLELEAKISSKLSKEKQVRLNMHSVLSCTTLDIIGKVAFGHSMRAVETLDDRSTGSWEDLDTITTKLLPFRMSAPTILWKLLGIDNSNPEFSKAKQNVDKLLEDLSSERLEKIRNKELIQEKWDMDVLHRLLISQNNGMMTKEEVFGELVGFFFAGHETTANTLTFVVLELCKNPGIEKRLFEEVKSIDFAKDNLLEILPSLKFLDNIFKEAQRLHPVVPSLLRITTQDTTIMGHFVPRNTRVVVNIRGIHQSSEYYSNPMEYNPDRWDTPPVVGSFLPFGDGQRNCIGQKMAVIEAKVISPNLDYSDWIDSKIYFPIGSKSSSRSNLVHYLWTEIRNDGIH</sequence>
<dbReference type="PRINTS" id="PR00385">
    <property type="entry name" value="P450"/>
</dbReference>
<dbReference type="EMBL" id="JADGKB010000018">
    <property type="protein sequence ID" value="KAJ3259384.1"/>
    <property type="molecule type" value="Genomic_DNA"/>
</dbReference>
<evidence type="ECO:0000256" key="1">
    <source>
        <dbReference type="ARBA" id="ARBA00001971"/>
    </source>
</evidence>
<evidence type="ECO:0000256" key="5">
    <source>
        <dbReference type="PIRSR" id="PIRSR602401-1"/>
    </source>
</evidence>
<keyword evidence="5 6" id="KW-0349">Heme</keyword>
<comment type="cofactor">
    <cofactor evidence="1 5">
        <name>heme</name>
        <dbReference type="ChEBI" id="CHEBI:30413"/>
    </cofactor>
</comment>
<dbReference type="PROSITE" id="PS00086">
    <property type="entry name" value="CYTOCHROME_P450"/>
    <property type="match status" value="1"/>
</dbReference>
<feature type="binding site" description="axial binding residue" evidence="5">
    <location>
        <position position="445"/>
    </location>
    <ligand>
        <name>heme</name>
        <dbReference type="ChEBI" id="CHEBI:30413"/>
    </ligand>
    <ligandPart>
        <name>Fe</name>
        <dbReference type="ChEBI" id="CHEBI:18248"/>
    </ligandPart>
</feature>
<dbReference type="Pfam" id="PF00067">
    <property type="entry name" value="p450"/>
    <property type="match status" value="1"/>
</dbReference>
<dbReference type="GO" id="GO:0020037">
    <property type="term" value="F:heme binding"/>
    <property type="evidence" value="ECO:0007669"/>
    <property type="project" value="InterPro"/>
</dbReference>
<evidence type="ECO:0000256" key="6">
    <source>
        <dbReference type="RuleBase" id="RU000461"/>
    </source>
</evidence>
<reference evidence="7" key="1">
    <citation type="submission" date="2020-05" db="EMBL/GenBank/DDBJ databases">
        <title>Phylogenomic resolution of chytrid fungi.</title>
        <authorList>
            <person name="Stajich J.E."/>
            <person name="Amses K."/>
            <person name="Simmons R."/>
            <person name="Seto K."/>
            <person name="Myers J."/>
            <person name="Bonds A."/>
            <person name="Quandt C.A."/>
            <person name="Barry K."/>
            <person name="Liu P."/>
            <person name="Grigoriev I."/>
            <person name="Longcore J.E."/>
            <person name="James T.Y."/>
        </authorList>
    </citation>
    <scope>NUCLEOTIDE SEQUENCE</scope>
    <source>
        <strain evidence="7">PLAUS21</strain>
    </source>
</reference>
<evidence type="ECO:0000256" key="4">
    <source>
        <dbReference type="ARBA" id="ARBA00023004"/>
    </source>
</evidence>
<name>A0AAD5UIY7_9FUNG</name>
<dbReference type="InterPro" id="IPR036396">
    <property type="entry name" value="Cyt_P450_sf"/>
</dbReference>
<dbReference type="GO" id="GO:0016705">
    <property type="term" value="F:oxidoreductase activity, acting on paired donors, with incorporation or reduction of molecular oxygen"/>
    <property type="evidence" value="ECO:0007669"/>
    <property type="project" value="InterPro"/>
</dbReference>
<dbReference type="InterPro" id="IPR017972">
    <property type="entry name" value="Cyt_P450_CS"/>
</dbReference>
<protein>
    <recommendedName>
        <fullName evidence="9">Cytochrome P450</fullName>
    </recommendedName>
</protein>
<evidence type="ECO:0000256" key="3">
    <source>
        <dbReference type="ARBA" id="ARBA00022723"/>
    </source>
</evidence>
<accession>A0AAD5UIY7</accession>
<evidence type="ECO:0000313" key="8">
    <source>
        <dbReference type="Proteomes" id="UP001210925"/>
    </source>
</evidence>
<dbReference type="InterPro" id="IPR001128">
    <property type="entry name" value="Cyt_P450"/>
</dbReference>
<comment type="caution">
    <text evidence="7">The sequence shown here is derived from an EMBL/GenBank/DDBJ whole genome shotgun (WGS) entry which is preliminary data.</text>
</comment>
<evidence type="ECO:0000313" key="7">
    <source>
        <dbReference type="EMBL" id="KAJ3259384.1"/>
    </source>
</evidence>
<keyword evidence="8" id="KW-1185">Reference proteome</keyword>